<keyword evidence="5 7" id="KW-1133">Transmembrane helix</keyword>
<feature type="transmembrane region" description="Helical" evidence="7">
    <location>
        <begin position="390"/>
        <end position="412"/>
    </location>
</feature>
<dbReference type="AlphaFoldDB" id="L8H2N3"/>
<dbReference type="OMA" id="LEVHWLS"/>
<proteinExistence type="inferred from homology"/>
<evidence type="ECO:0000256" key="5">
    <source>
        <dbReference type="ARBA" id="ARBA00022989"/>
    </source>
</evidence>
<feature type="chain" id="PRO_5009031371" description="Transmembrane 9 superfamily member" evidence="7">
    <location>
        <begin position="30"/>
        <end position="590"/>
    </location>
</feature>
<dbReference type="GO" id="GO:0072657">
    <property type="term" value="P:protein localization to membrane"/>
    <property type="evidence" value="ECO:0007669"/>
    <property type="project" value="TreeGrafter"/>
</dbReference>
<dbReference type="KEGG" id="acan:ACA1_267860"/>
<dbReference type="Proteomes" id="UP000011083">
    <property type="component" value="Unassembled WGS sequence"/>
</dbReference>
<evidence type="ECO:0000313" key="8">
    <source>
        <dbReference type="EMBL" id="ELR19485.1"/>
    </source>
</evidence>
<keyword evidence="4 7" id="KW-0732">Signal</keyword>
<evidence type="ECO:0000256" key="1">
    <source>
        <dbReference type="ARBA" id="ARBA00004141"/>
    </source>
</evidence>
<feature type="transmembrane region" description="Helical" evidence="7">
    <location>
        <begin position="520"/>
        <end position="540"/>
    </location>
</feature>
<sequence>MEGRRLRSRRTFLTLVLLFCALSPFVVRADEDNYEYKDGEVIPFLVNTIGPYANPSEIYGYYSLPVCAPPKEQRSPDRTFNLGESLEGDEFKKSLYVLKFKVEEKDKPLCSKQFTVEEVTRLKKAIEEYYYFELLCDDLPVHGFIGTVDGDKHYLFTHVQFNVLYNKNQVIAVNVTSDLRKVVELNELTPNEQSVHFTYAVKWHETDTPFEDRVYLPSLFFNSEMEIHWLSIMNSFVLVILLTGFLSIIIMRVLKSDYSRYNEEEADEEDYGWKLVHGDVFRFPPAKNLFCAMVGTGAQFLCIAAGLLLLALVGMFYPGSHGSLYTATIVLYALTSAVAGGVSARLFRQMQGQKWSWNILLCASLFAVPFLSVFTFVNSTALSYGTTTAISFWAVVTVCLIWVFVGLPLTVFGGIAGRRLGATEFAAPCRTKMAPRQIPSIPWYRQAPVQMIMAGFLPFSAIYIELYYIYTSVWGHNSYTLWGILALVFLILIVVTACITIALTYFQLSMEDYRWWWRSFASGGSTGVFIFVHSFFYYAYRSKMHGFLQLSFYFGYMSLVSWFFFVMLGTVGWWSALVFVRNIYRNIHVD</sequence>
<feature type="transmembrane region" description="Helical" evidence="7">
    <location>
        <begin position="482"/>
        <end position="508"/>
    </location>
</feature>
<dbReference type="GO" id="GO:0016020">
    <property type="term" value="C:membrane"/>
    <property type="evidence" value="ECO:0007669"/>
    <property type="project" value="UniProtKB-SubCell"/>
</dbReference>
<name>L8H2N3_ACACF</name>
<comment type="similarity">
    <text evidence="2 7">Belongs to the nonaspanin (TM9SF) (TC 9.A.2) family.</text>
</comment>
<accession>L8H2N3</accession>
<dbReference type="OrthoDB" id="1666796at2759"/>
<keyword evidence="6 7" id="KW-0472">Membrane</keyword>
<feature type="transmembrane region" description="Helical" evidence="7">
    <location>
        <begin position="359"/>
        <end position="378"/>
    </location>
</feature>
<comment type="subcellular location">
    <subcellularLocation>
        <location evidence="1">Membrane</location>
        <topology evidence="1">Multi-pass membrane protein</topology>
    </subcellularLocation>
</comment>
<feature type="transmembrane region" description="Helical" evidence="7">
    <location>
        <begin position="451"/>
        <end position="470"/>
    </location>
</feature>
<feature type="transmembrane region" description="Helical" evidence="7">
    <location>
        <begin position="323"/>
        <end position="347"/>
    </location>
</feature>
<keyword evidence="9" id="KW-1185">Reference proteome</keyword>
<reference evidence="8 9" key="1">
    <citation type="journal article" date="2013" name="Genome Biol.">
        <title>Genome of Acanthamoeba castellanii highlights extensive lateral gene transfer and early evolution of tyrosine kinase signaling.</title>
        <authorList>
            <person name="Clarke M."/>
            <person name="Lohan A.J."/>
            <person name="Liu B."/>
            <person name="Lagkouvardos I."/>
            <person name="Roy S."/>
            <person name="Zafar N."/>
            <person name="Bertelli C."/>
            <person name="Schilde C."/>
            <person name="Kianianmomeni A."/>
            <person name="Burglin T.R."/>
            <person name="Frech C."/>
            <person name="Turcotte B."/>
            <person name="Kopec K.O."/>
            <person name="Synnott J.M."/>
            <person name="Choo C."/>
            <person name="Paponov I."/>
            <person name="Finkler A."/>
            <person name="Soon Heng Tan C."/>
            <person name="Hutchins A.P."/>
            <person name="Weinmeier T."/>
            <person name="Rattei T."/>
            <person name="Chu J.S."/>
            <person name="Gimenez G."/>
            <person name="Irimia M."/>
            <person name="Rigden D.J."/>
            <person name="Fitzpatrick D.A."/>
            <person name="Lorenzo-Morales J."/>
            <person name="Bateman A."/>
            <person name="Chiu C.H."/>
            <person name="Tang P."/>
            <person name="Hegemann P."/>
            <person name="Fromm H."/>
            <person name="Raoult D."/>
            <person name="Greub G."/>
            <person name="Miranda-Saavedra D."/>
            <person name="Chen N."/>
            <person name="Nash P."/>
            <person name="Ginger M.L."/>
            <person name="Horn M."/>
            <person name="Schaap P."/>
            <person name="Caler L."/>
            <person name="Loftus B."/>
        </authorList>
    </citation>
    <scope>NUCLEOTIDE SEQUENCE [LARGE SCALE GENOMIC DNA]</scope>
    <source>
        <strain evidence="8 9">Neff</strain>
    </source>
</reference>
<gene>
    <name evidence="8" type="ORF">ACA1_267860</name>
</gene>
<evidence type="ECO:0000256" key="3">
    <source>
        <dbReference type="ARBA" id="ARBA00022692"/>
    </source>
</evidence>
<dbReference type="RefSeq" id="XP_004341571.1">
    <property type="nucleotide sequence ID" value="XM_004341523.1"/>
</dbReference>
<protein>
    <recommendedName>
        <fullName evidence="7">Transmembrane 9 superfamily member</fullName>
    </recommendedName>
</protein>
<dbReference type="Pfam" id="PF02990">
    <property type="entry name" value="EMP70"/>
    <property type="match status" value="1"/>
</dbReference>
<dbReference type="InterPro" id="IPR004240">
    <property type="entry name" value="EMP70"/>
</dbReference>
<evidence type="ECO:0000256" key="2">
    <source>
        <dbReference type="ARBA" id="ARBA00005227"/>
    </source>
</evidence>
<feature type="transmembrane region" description="Helical" evidence="7">
    <location>
        <begin position="560"/>
        <end position="580"/>
    </location>
</feature>
<feature type="transmembrane region" description="Helical" evidence="7">
    <location>
        <begin position="289"/>
        <end position="317"/>
    </location>
</feature>
<dbReference type="PANTHER" id="PTHR10766:SF177">
    <property type="entry name" value="TRANSMEMBRANE 9 SUPERFAMILY MEMBER 1"/>
    <property type="match status" value="1"/>
</dbReference>
<dbReference type="VEuPathDB" id="AmoebaDB:ACA1_267860"/>
<dbReference type="GeneID" id="14920269"/>
<feature type="signal peptide" evidence="7">
    <location>
        <begin position="1"/>
        <end position="29"/>
    </location>
</feature>
<feature type="transmembrane region" description="Helical" evidence="7">
    <location>
        <begin position="227"/>
        <end position="250"/>
    </location>
</feature>
<evidence type="ECO:0000256" key="6">
    <source>
        <dbReference type="ARBA" id="ARBA00023136"/>
    </source>
</evidence>
<organism evidence="8 9">
    <name type="scientific">Acanthamoeba castellanii (strain ATCC 30010 / Neff)</name>
    <dbReference type="NCBI Taxonomy" id="1257118"/>
    <lineage>
        <taxon>Eukaryota</taxon>
        <taxon>Amoebozoa</taxon>
        <taxon>Discosea</taxon>
        <taxon>Longamoebia</taxon>
        <taxon>Centramoebida</taxon>
        <taxon>Acanthamoebidae</taxon>
        <taxon>Acanthamoeba</taxon>
    </lineage>
</organism>
<dbReference type="EMBL" id="KB007933">
    <property type="protein sequence ID" value="ELR19485.1"/>
    <property type="molecule type" value="Genomic_DNA"/>
</dbReference>
<keyword evidence="3 7" id="KW-0812">Transmembrane</keyword>
<evidence type="ECO:0000256" key="4">
    <source>
        <dbReference type="ARBA" id="ARBA00022729"/>
    </source>
</evidence>
<evidence type="ECO:0000313" key="9">
    <source>
        <dbReference type="Proteomes" id="UP000011083"/>
    </source>
</evidence>
<evidence type="ECO:0000256" key="7">
    <source>
        <dbReference type="RuleBase" id="RU363079"/>
    </source>
</evidence>
<dbReference type="PANTHER" id="PTHR10766">
    <property type="entry name" value="TRANSMEMBRANE 9 SUPERFAMILY PROTEIN"/>
    <property type="match status" value="1"/>
</dbReference>